<dbReference type="InterPro" id="IPR011008">
    <property type="entry name" value="Dimeric_a/b-barrel"/>
</dbReference>
<evidence type="ECO:0000313" key="3">
    <source>
        <dbReference type="EMBL" id="GIH12465.1"/>
    </source>
</evidence>
<dbReference type="InterPro" id="IPR005545">
    <property type="entry name" value="YCII"/>
</dbReference>
<dbReference type="EMBL" id="BONZ01000007">
    <property type="protein sequence ID" value="GIH12465.1"/>
    <property type="molecule type" value="Genomic_DNA"/>
</dbReference>
<protein>
    <submittedName>
        <fullName evidence="3">Transcription initiation protein</fullName>
    </submittedName>
</protein>
<dbReference type="Proteomes" id="UP000642748">
    <property type="component" value="Unassembled WGS sequence"/>
</dbReference>
<dbReference type="PANTHER" id="PTHR35174:SF3">
    <property type="entry name" value="BLL7171 PROTEIN"/>
    <property type="match status" value="1"/>
</dbReference>
<dbReference type="RefSeq" id="WP_203916190.1">
    <property type="nucleotide sequence ID" value="NZ_BONZ01000007.1"/>
</dbReference>
<reference evidence="3" key="1">
    <citation type="submission" date="2021-01" db="EMBL/GenBank/DDBJ databases">
        <title>Whole genome shotgun sequence of Rugosimonospora africana NBRC 104875.</title>
        <authorList>
            <person name="Komaki H."/>
            <person name="Tamura T."/>
        </authorList>
    </citation>
    <scope>NUCLEOTIDE SEQUENCE</scope>
    <source>
        <strain evidence="3">NBRC 104875</strain>
    </source>
</reference>
<comment type="caution">
    <text evidence="3">The sequence shown here is derived from an EMBL/GenBank/DDBJ whole genome shotgun (WGS) entry which is preliminary data.</text>
</comment>
<dbReference type="Pfam" id="PF03795">
    <property type="entry name" value="YCII"/>
    <property type="match status" value="1"/>
</dbReference>
<feature type="domain" description="YCII-related" evidence="2">
    <location>
        <begin position="2"/>
        <end position="107"/>
    </location>
</feature>
<name>A0A8J3QK56_9ACTN</name>
<organism evidence="3 4">
    <name type="scientific">Rugosimonospora africana</name>
    <dbReference type="NCBI Taxonomy" id="556532"/>
    <lineage>
        <taxon>Bacteria</taxon>
        <taxon>Bacillati</taxon>
        <taxon>Actinomycetota</taxon>
        <taxon>Actinomycetes</taxon>
        <taxon>Micromonosporales</taxon>
        <taxon>Micromonosporaceae</taxon>
        <taxon>Rugosimonospora</taxon>
    </lineage>
</organism>
<evidence type="ECO:0000313" key="4">
    <source>
        <dbReference type="Proteomes" id="UP000642748"/>
    </source>
</evidence>
<proteinExistence type="inferred from homology"/>
<evidence type="ECO:0000256" key="1">
    <source>
        <dbReference type="ARBA" id="ARBA00007689"/>
    </source>
</evidence>
<accession>A0A8J3QK56</accession>
<dbReference type="PANTHER" id="PTHR35174">
    <property type="entry name" value="BLL7171 PROTEIN-RELATED"/>
    <property type="match status" value="1"/>
</dbReference>
<keyword evidence="4" id="KW-1185">Reference proteome</keyword>
<dbReference type="AlphaFoldDB" id="A0A8J3QK56"/>
<evidence type="ECO:0000259" key="2">
    <source>
        <dbReference type="Pfam" id="PF03795"/>
    </source>
</evidence>
<gene>
    <name evidence="3" type="ORF">Raf01_06370</name>
</gene>
<dbReference type="SUPFAM" id="SSF54909">
    <property type="entry name" value="Dimeric alpha+beta barrel"/>
    <property type="match status" value="1"/>
</dbReference>
<dbReference type="Gene3D" id="3.30.70.1060">
    <property type="entry name" value="Dimeric alpha+beta barrel"/>
    <property type="match status" value="1"/>
</dbReference>
<sequence length="110" mass="11839">MKFMLFICVDTAALETLPEKPVEGPMPWADELNAAGIRLDGDRLRSPDAATTVRVRGGEVLLGDGPFAETKEVIIGYDVIECTNLDEAIAIAARHPVAEGGLIEVRPFFG</sequence>
<comment type="similarity">
    <text evidence="1">Belongs to the YciI family.</text>
</comment>